<protein>
    <submittedName>
        <fullName evidence="2">Uncharacterized protein</fullName>
    </submittedName>
</protein>
<evidence type="ECO:0000313" key="2">
    <source>
        <dbReference type="EMBL" id="GAG78633.1"/>
    </source>
</evidence>
<sequence length="147" mass="17603">MIEYHKIQTIYKRDPDTNYKTLLEGNFSTPELEYLRDKVDEIFRRDNKTLVADINVADINVADINYERVERLEPPVPRGSSTYYTINENLETPQQELERVQQEITREIEMQREQEITREIERAQQETNETFRMLRNGVINMRMEGDS</sequence>
<reference evidence="2" key="1">
    <citation type="journal article" date="2014" name="Front. Microbiol.">
        <title>High frequency of phylogenetically diverse reductive dehalogenase-homologous genes in deep subseafloor sedimentary metagenomes.</title>
        <authorList>
            <person name="Kawai M."/>
            <person name="Futagami T."/>
            <person name="Toyoda A."/>
            <person name="Takaki Y."/>
            <person name="Nishi S."/>
            <person name="Hori S."/>
            <person name="Arai W."/>
            <person name="Tsubouchi T."/>
            <person name="Morono Y."/>
            <person name="Uchiyama I."/>
            <person name="Ito T."/>
            <person name="Fujiyama A."/>
            <person name="Inagaki F."/>
            <person name="Takami H."/>
        </authorList>
    </citation>
    <scope>NUCLEOTIDE SEQUENCE</scope>
    <source>
        <strain evidence="2">Expedition CK06-06</strain>
    </source>
</reference>
<name>X1B332_9ZZZZ</name>
<keyword evidence="1" id="KW-0175">Coiled coil</keyword>
<organism evidence="2">
    <name type="scientific">marine sediment metagenome</name>
    <dbReference type="NCBI Taxonomy" id="412755"/>
    <lineage>
        <taxon>unclassified sequences</taxon>
        <taxon>metagenomes</taxon>
        <taxon>ecological metagenomes</taxon>
    </lineage>
</organism>
<evidence type="ECO:0000256" key="1">
    <source>
        <dbReference type="SAM" id="Coils"/>
    </source>
</evidence>
<proteinExistence type="predicted"/>
<feature type="coiled-coil region" evidence="1">
    <location>
        <begin position="94"/>
        <end position="126"/>
    </location>
</feature>
<dbReference type="EMBL" id="BART01009607">
    <property type="protein sequence ID" value="GAG78633.1"/>
    <property type="molecule type" value="Genomic_DNA"/>
</dbReference>
<comment type="caution">
    <text evidence="2">The sequence shown here is derived from an EMBL/GenBank/DDBJ whole genome shotgun (WGS) entry which is preliminary data.</text>
</comment>
<gene>
    <name evidence="2" type="ORF">S01H4_21245</name>
</gene>
<dbReference type="AlphaFoldDB" id="X1B332"/>
<accession>X1B332</accession>